<dbReference type="PANTHER" id="PTHR34070:SF1">
    <property type="entry name" value="DNA ALKYLATION REPAIR PROTEIN"/>
    <property type="match status" value="1"/>
</dbReference>
<dbReference type="InterPro" id="IPR014825">
    <property type="entry name" value="DNA_alkylation"/>
</dbReference>
<gene>
    <name evidence="1" type="ORF">C095_01790</name>
</gene>
<evidence type="ECO:0000313" key="2">
    <source>
        <dbReference type="Proteomes" id="UP000031184"/>
    </source>
</evidence>
<dbReference type="Proteomes" id="UP000031184">
    <property type="component" value="Unassembled WGS sequence"/>
</dbReference>
<dbReference type="PATRIC" id="fig|1226633.4.peg.355"/>
<dbReference type="Pfam" id="PF08713">
    <property type="entry name" value="DNA_alkylation"/>
    <property type="match status" value="1"/>
</dbReference>
<dbReference type="InterPro" id="IPR016024">
    <property type="entry name" value="ARM-type_fold"/>
</dbReference>
<dbReference type="PANTHER" id="PTHR34070">
    <property type="entry name" value="ARMADILLO-TYPE FOLD"/>
    <property type="match status" value="1"/>
</dbReference>
<dbReference type="RefSeq" id="WP_035934021.1">
    <property type="nucleotide sequence ID" value="NZ_AOJP01000008.1"/>
</dbReference>
<dbReference type="EMBL" id="AUZI01000008">
    <property type="protein sequence ID" value="KID50144.1"/>
    <property type="molecule type" value="Genomic_DNA"/>
</dbReference>
<reference evidence="1 2" key="1">
    <citation type="submission" date="2013-08" db="EMBL/GenBank/DDBJ databases">
        <title>An opportunistic ruminal bacterium that causes liver abscesses in cattle.</title>
        <authorList>
            <person name="Benahmed F.H."/>
            <person name="Rasmussen M."/>
            <person name="Harbottle H."/>
            <person name="Soppet D."/>
            <person name="Nagaraja T.G."/>
            <person name="Davidson M."/>
        </authorList>
    </citation>
    <scope>NUCLEOTIDE SEQUENCE [LARGE SCALE GENOMIC DNA]</scope>
    <source>
        <strain evidence="1 2">B35</strain>
    </source>
</reference>
<dbReference type="CDD" id="cd06561">
    <property type="entry name" value="AlkD_like"/>
    <property type="match status" value="1"/>
</dbReference>
<accession>A0A017H4S8</accession>
<organism evidence="1 2">
    <name type="scientific">Fusobacterium necrophorum subsp. funduliforme B35</name>
    <dbReference type="NCBI Taxonomy" id="1226633"/>
    <lineage>
        <taxon>Bacteria</taxon>
        <taxon>Fusobacteriati</taxon>
        <taxon>Fusobacteriota</taxon>
        <taxon>Fusobacteriia</taxon>
        <taxon>Fusobacteriales</taxon>
        <taxon>Fusobacteriaceae</taxon>
        <taxon>Fusobacterium</taxon>
    </lineage>
</organism>
<dbReference type="Gene3D" id="1.25.10.90">
    <property type="match status" value="1"/>
</dbReference>
<sequence length="232" mass="28166">MRRESKELQELLQDFREETYQKFNAKLIPTLPPEEILGIRTPILRKLAKELYSQQEDRMLQYMSELPHRYMEENHLHGFLIENIRDFSKAMEETEKFLPYINNWATCDVFSPKIFKKYPKEVYEKIKIWLHSSHEYTVRYAIGLLLSNYLDDFFQVEMLELVVGISREEYYIRMMIAWYFATALAKQQDAALVYLEEERLEKWTHNKAIQKAVESRRISMEIKEYLRSLKRK</sequence>
<comment type="caution">
    <text evidence="1">The sequence shown here is derived from an EMBL/GenBank/DDBJ whole genome shotgun (WGS) entry which is preliminary data.</text>
</comment>
<dbReference type="AlphaFoldDB" id="A0A017H4S8"/>
<dbReference type="SUPFAM" id="SSF48371">
    <property type="entry name" value="ARM repeat"/>
    <property type="match status" value="1"/>
</dbReference>
<dbReference type="OrthoDB" id="9784740at2"/>
<name>A0A017H4S8_9FUSO</name>
<protein>
    <submittedName>
        <fullName evidence="1">DNA alkylation repair enzyme</fullName>
    </submittedName>
</protein>
<proteinExistence type="predicted"/>
<evidence type="ECO:0000313" key="1">
    <source>
        <dbReference type="EMBL" id="KID50144.1"/>
    </source>
</evidence>